<evidence type="ECO:0000259" key="2">
    <source>
        <dbReference type="Pfam" id="PF03807"/>
    </source>
</evidence>
<evidence type="ECO:0000256" key="1">
    <source>
        <dbReference type="ARBA" id="ARBA00023002"/>
    </source>
</evidence>
<dbReference type="InterPro" id="IPR051267">
    <property type="entry name" value="STEAP_metalloreductase"/>
</dbReference>
<gene>
    <name evidence="3" type="ORF">GWO12_05700</name>
</gene>
<protein>
    <submittedName>
        <fullName evidence="3">NADPH-dependent F420 reductase</fullName>
    </submittedName>
</protein>
<dbReference type="GO" id="GO:0016491">
    <property type="term" value="F:oxidoreductase activity"/>
    <property type="evidence" value="ECO:0007669"/>
    <property type="project" value="UniProtKB-KW"/>
</dbReference>
<keyword evidence="1" id="KW-0560">Oxidoreductase</keyword>
<proteinExistence type="predicted"/>
<evidence type="ECO:0000313" key="3">
    <source>
        <dbReference type="EMBL" id="NIR74591.1"/>
    </source>
</evidence>
<dbReference type="PANTHER" id="PTHR14239">
    <property type="entry name" value="DUDULIN-RELATED"/>
    <property type="match status" value="1"/>
</dbReference>
<evidence type="ECO:0000313" key="4">
    <source>
        <dbReference type="Proteomes" id="UP000702544"/>
    </source>
</evidence>
<dbReference type="Pfam" id="PF03807">
    <property type="entry name" value="F420_oxidored"/>
    <property type="match status" value="1"/>
</dbReference>
<name>A0AAE4ZAL6_9BACT</name>
<dbReference type="EMBL" id="JAACAK010000046">
    <property type="protein sequence ID" value="NIR74591.1"/>
    <property type="molecule type" value="Genomic_DNA"/>
</dbReference>
<dbReference type="AlphaFoldDB" id="A0AAE4ZAL6"/>
<dbReference type="InterPro" id="IPR036291">
    <property type="entry name" value="NAD(P)-bd_dom_sf"/>
</dbReference>
<dbReference type="Proteomes" id="UP000702544">
    <property type="component" value="Unassembled WGS sequence"/>
</dbReference>
<comment type="caution">
    <text evidence="3">The sequence shown here is derived from an EMBL/GenBank/DDBJ whole genome shotgun (WGS) entry which is preliminary data.</text>
</comment>
<sequence>MRIGIIGIGNVGGTLGRSWAARGHEVIFGVRDPRAPHVTALLEEIGPAARATNIEEAVAAASTVVLAVPWEAAPDVIAAAGDLSGKILVDTTNPIAPGFELALGHDTSAAEEIARCADGARVVKAFNTLGAEHLADPIFGDEVLTMFLCGDDPEARDTVAELARELGFEVVDAGPLKNARLIEPLAMLWIRLALVEGAGRDIAFKLIRR</sequence>
<dbReference type="SUPFAM" id="SSF51735">
    <property type="entry name" value="NAD(P)-binding Rossmann-fold domains"/>
    <property type="match status" value="1"/>
</dbReference>
<feature type="domain" description="Pyrroline-5-carboxylate reductase catalytic N-terminal" evidence="2">
    <location>
        <begin position="2"/>
        <end position="94"/>
    </location>
</feature>
<dbReference type="Gene3D" id="3.40.50.720">
    <property type="entry name" value="NAD(P)-binding Rossmann-like Domain"/>
    <property type="match status" value="1"/>
</dbReference>
<accession>A0AAE4ZAL6</accession>
<organism evidence="3 4">
    <name type="scientific">Candidatus Kutchimonas denitrificans</name>
    <dbReference type="NCBI Taxonomy" id="3056748"/>
    <lineage>
        <taxon>Bacteria</taxon>
        <taxon>Pseudomonadati</taxon>
        <taxon>Gemmatimonadota</taxon>
        <taxon>Gemmatimonadia</taxon>
        <taxon>Candidatus Palauibacterales</taxon>
        <taxon>Candidatus Palauibacteraceae</taxon>
        <taxon>Candidatus Kutchimonas</taxon>
    </lineage>
</organism>
<dbReference type="InterPro" id="IPR028939">
    <property type="entry name" value="P5C_Rdtase_cat_N"/>
</dbReference>
<reference evidence="3 4" key="1">
    <citation type="submission" date="2020-01" db="EMBL/GenBank/DDBJ databases">
        <title>Genomes assembled from Gulf of Kutch pelagic sediment metagenomes.</title>
        <authorList>
            <person name="Chandrashekar M."/>
            <person name="Mahajan M.S."/>
            <person name="Dave K.J."/>
            <person name="Vatsa P."/>
            <person name="Nathani N.M."/>
        </authorList>
    </citation>
    <scope>NUCLEOTIDE SEQUENCE [LARGE SCALE GENOMIC DNA]</scope>
    <source>
        <strain evidence="3">KS3-K002</strain>
    </source>
</reference>